<evidence type="ECO:0000256" key="8">
    <source>
        <dbReference type="ARBA" id="ARBA00022723"/>
    </source>
</evidence>
<evidence type="ECO:0000256" key="16">
    <source>
        <dbReference type="NCBIfam" id="TIGR01064"/>
    </source>
</evidence>
<dbReference type="UniPathway" id="UPA00109">
    <property type="reaction ID" value="UER00188"/>
</dbReference>
<dbReference type="InterPro" id="IPR040442">
    <property type="entry name" value="Pyrv_kinase-like_dom_sf"/>
</dbReference>
<dbReference type="GO" id="GO:0000287">
    <property type="term" value="F:magnesium ion binding"/>
    <property type="evidence" value="ECO:0007669"/>
    <property type="project" value="UniProtKB-UniRule"/>
</dbReference>
<protein>
    <recommendedName>
        <fullName evidence="6 16">Pyruvate kinase</fullName>
        <ecNumber evidence="5 16">2.7.1.40</ecNumber>
    </recommendedName>
</protein>
<evidence type="ECO:0000256" key="1">
    <source>
        <dbReference type="ARBA" id="ARBA00001946"/>
    </source>
</evidence>
<dbReference type="GO" id="GO:0004743">
    <property type="term" value="F:pyruvate kinase activity"/>
    <property type="evidence" value="ECO:0007669"/>
    <property type="project" value="UniProtKB-UniRule"/>
</dbReference>
<evidence type="ECO:0000256" key="15">
    <source>
        <dbReference type="ARBA" id="ARBA00023317"/>
    </source>
</evidence>
<keyword evidence="14 17" id="KW-0324">Glycolysis</keyword>
<name>A0A0A6PYT2_CLOBU</name>
<dbReference type="Gene3D" id="2.40.33.10">
    <property type="entry name" value="PK beta-barrel domain-like"/>
    <property type="match status" value="1"/>
</dbReference>
<comment type="pathway">
    <text evidence="3 17">Carbohydrate degradation; glycolysis; pyruvate from D-glyceraldehyde 3-phosphate: step 5/5.</text>
</comment>
<dbReference type="Proteomes" id="UP000238081">
    <property type="component" value="Unassembled WGS sequence"/>
</dbReference>
<dbReference type="NCBIfam" id="NF004978">
    <property type="entry name" value="PRK06354.1"/>
    <property type="match status" value="1"/>
</dbReference>
<keyword evidence="13" id="KW-0630">Potassium</keyword>
<dbReference type="Gene3D" id="3.20.20.60">
    <property type="entry name" value="Phosphoenolpyruvate-binding domains"/>
    <property type="match status" value="1"/>
</dbReference>
<evidence type="ECO:0000313" key="25">
    <source>
        <dbReference type="Proteomes" id="UP000515243"/>
    </source>
</evidence>
<reference evidence="22 25" key="2">
    <citation type="submission" date="2019-05" db="EMBL/GenBank/DDBJ databases">
        <authorList>
            <person name="Schori C."/>
            <person name="Ahrens C."/>
        </authorList>
    </citation>
    <scope>NUCLEOTIDE SEQUENCE [LARGE SCALE GENOMIC DNA]</scope>
    <source>
        <strain evidence="22 25">DSM 10702</strain>
    </source>
</reference>
<evidence type="ECO:0000256" key="14">
    <source>
        <dbReference type="ARBA" id="ARBA00023152"/>
    </source>
</evidence>
<evidence type="ECO:0000256" key="17">
    <source>
        <dbReference type="RuleBase" id="RU000504"/>
    </source>
</evidence>
<dbReference type="InterPro" id="IPR015813">
    <property type="entry name" value="Pyrv/PenolPyrv_kinase-like_dom"/>
</dbReference>
<feature type="domain" description="Pyruvate kinase barrel" evidence="18">
    <location>
        <begin position="1"/>
        <end position="325"/>
    </location>
</feature>
<dbReference type="OrthoDB" id="9812123at2"/>
<evidence type="ECO:0000313" key="21">
    <source>
        <dbReference type="EMBL" id="PPV17546.1"/>
    </source>
</evidence>
<organism evidence="22 25">
    <name type="scientific">Clostridium butyricum</name>
    <dbReference type="NCBI Taxonomy" id="1492"/>
    <lineage>
        <taxon>Bacteria</taxon>
        <taxon>Bacillati</taxon>
        <taxon>Bacillota</taxon>
        <taxon>Clostridia</taxon>
        <taxon>Eubacteriales</taxon>
        <taxon>Clostridiaceae</taxon>
        <taxon>Clostridium</taxon>
    </lineage>
</organism>
<dbReference type="NCBIfam" id="TIGR01064">
    <property type="entry name" value="pyruv_kin"/>
    <property type="match status" value="1"/>
</dbReference>
<dbReference type="SUPFAM" id="SSF52935">
    <property type="entry name" value="PK C-terminal domain-like"/>
    <property type="match status" value="1"/>
</dbReference>
<dbReference type="SUPFAM" id="SSF50800">
    <property type="entry name" value="PK beta-barrel domain-like"/>
    <property type="match status" value="1"/>
</dbReference>
<keyword evidence="10 17" id="KW-0418">Kinase</keyword>
<evidence type="ECO:0000256" key="6">
    <source>
        <dbReference type="ARBA" id="ARBA00018587"/>
    </source>
</evidence>
<dbReference type="EMBL" id="LRDH01000013">
    <property type="protein sequence ID" value="PPV17546.1"/>
    <property type="molecule type" value="Genomic_DNA"/>
</dbReference>
<evidence type="ECO:0000256" key="9">
    <source>
        <dbReference type="ARBA" id="ARBA00022741"/>
    </source>
</evidence>
<dbReference type="EC" id="2.7.1.40" evidence="5 16"/>
<dbReference type="Pfam" id="PF00224">
    <property type="entry name" value="PK"/>
    <property type="match status" value="1"/>
</dbReference>
<dbReference type="Proteomes" id="UP000515243">
    <property type="component" value="Chromosome 1"/>
</dbReference>
<evidence type="ECO:0000313" key="23">
    <source>
        <dbReference type="Proteomes" id="UP000238081"/>
    </source>
</evidence>
<dbReference type="SUPFAM" id="SSF51621">
    <property type="entry name" value="Phosphoenolpyruvate/pyruvate domain"/>
    <property type="match status" value="1"/>
</dbReference>
<evidence type="ECO:0000256" key="3">
    <source>
        <dbReference type="ARBA" id="ARBA00004997"/>
    </source>
</evidence>
<dbReference type="InterPro" id="IPR015806">
    <property type="entry name" value="Pyrv_Knase_insert_dom_sf"/>
</dbReference>
<dbReference type="FunFam" id="3.20.20.60:FF:000001">
    <property type="entry name" value="Pyruvate kinase"/>
    <property type="match status" value="1"/>
</dbReference>
<evidence type="ECO:0000256" key="10">
    <source>
        <dbReference type="ARBA" id="ARBA00022777"/>
    </source>
</evidence>
<gene>
    <name evidence="22" type="primary">pyk</name>
    <name evidence="21" type="ORF">AWN73_07255</name>
    <name evidence="20" type="ORF">CBU02nite_38390</name>
    <name evidence="22" type="ORF">FF104_01405</name>
</gene>
<evidence type="ECO:0000256" key="11">
    <source>
        <dbReference type="ARBA" id="ARBA00022840"/>
    </source>
</evidence>
<accession>A0A0A6PYT2</accession>
<keyword evidence="11" id="KW-0067">ATP-binding</keyword>
<reference evidence="20 24" key="3">
    <citation type="submission" date="2019-07" db="EMBL/GenBank/DDBJ databases">
        <title>Whole genome shotgun sequence of Clostridium butyricum NBRC 3858.</title>
        <authorList>
            <person name="Hosoyama A."/>
            <person name="Uohara A."/>
            <person name="Ohji S."/>
            <person name="Ichikawa N."/>
        </authorList>
    </citation>
    <scope>NUCLEOTIDE SEQUENCE [LARGE SCALE GENOMIC DNA]</scope>
    <source>
        <strain evidence="20 24">NBRC 3858</strain>
    </source>
</reference>
<comment type="cofactor">
    <cofactor evidence="2">
        <name>K(+)</name>
        <dbReference type="ChEBI" id="CHEBI:29103"/>
    </cofactor>
</comment>
<keyword evidence="15 22" id="KW-0670">Pyruvate</keyword>
<evidence type="ECO:0000256" key="4">
    <source>
        <dbReference type="ARBA" id="ARBA00008663"/>
    </source>
</evidence>
<feature type="domain" description="Pyruvate kinase C-terminal" evidence="19">
    <location>
        <begin position="359"/>
        <end position="469"/>
    </location>
</feature>
<dbReference type="NCBIfam" id="NF004491">
    <property type="entry name" value="PRK05826.1"/>
    <property type="match status" value="1"/>
</dbReference>
<dbReference type="InterPro" id="IPR011037">
    <property type="entry name" value="Pyrv_Knase-like_insert_dom_sf"/>
</dbReference>
<evidence type="ECO:0000313" key="24">
    <source>
        <dbReference type="Proteomes" id="UP000321089"/>
    </source>
</evidence>
<dbReference type="KEGG" id="cbut:ATN24_16945"/>
<evidence type="ECO:0000313" key="22">
    <source>
        <dbReference type="EMBL" id="QMW89639.1"/>
    </source>
</evidence>
<dbReference type="RefSeq" id="WP_002582496.1">
    <property type="nucleotide sequence ID" value="NZ_AP019716.1"/>
</dbReference>
<dbReference type="Pfam" id="PF02887">
    <property type="entry name" value="PK_C"/>
    <property type="match status" value="1"/>
</dbReference>
<sequence length="473" mass="50422">MRKTKMICTIGPASEDRETLKKVMLAGMNASRHNFSHGDHEEHKGRIVKVREIAKELGREVAVILDTKGPEIRTGKFEPNKVELQKGTEFTVYAGDMSVVGDTTKCAVTYEGLANDVVPGNTILIDDGLVGLTVKSIEGNAVKCEVQNTGLVGTHKGVNVPGVSIKLPALTEKDKGDLIFGCEMGVNMIAASFIRKADDVRAIRKLLNENGGERILICSKIENQEGVDNIDEILAESDLIMVARGDLGVEIPVQNVPAVQKMIIKKCNEAGKPVVTATQMLDSMIRNPRPTRAEVSDVANAILDGTDCIMLSGESANGDYPVEAVSTMAKIAEETEKTLEYKVAVSKAKSHTPAISGVISRAAANAANELNASAVITSTQTGATAKRISQCRPECPIIAVTPDVIVARQLSFSWGVYPVVADKMASTDEMLEKSVEIAKNSEFVAAGDTVVLAAGVPVDQVGATNLLKVTEVK</sequence>
<dbReference type="FunFam" id="2.40.33.10:FF:000001">
    <property type="entry name" value="Pyruvate kinase"/>
    <property type="match status" value="1"/>
</dbReference>
<dbReference type="Gene3D" id="3.40.1380.20">
    <property type="entry name" value="Pyruvate kinase, C-terminal domain"/>
    <property type="match status" value="1"/>
</dbReference>
<reference evidence="21 23" key="1">
    <citation type="submission" date="2016-01" db="EMBL/GenBank/DDBJ databases">
        <title>Characterization of the Clostridium difficile lineages that are prevalent in Hong Kong and China.</title>
        <authorList>
            <person name="Kwok J.S.-L."/>
            <person name="Lam W.-Y."/>
            <person name="Ip M."/>
            <person name="Chan T.-F."/>
            <person name="Hawkey P.M."/>
            <person name="Tsui S.K.-W."/>
        </authorList>
    </citation>
    <scope>NUCLEOTIDE SEQUENCE [LARGE SCALE GENOMIC DNA]</scope>
    <source>
        <strain evidence="21 23">300064</strain>
    </source>
</reference>
<keyword evidence="8" id="KW-0479">Metal-binding</keyword>
<dbReference type="GO" id="GO:0005524">
    <property type="term" value="F:ATP binding"/>
    <property type="evidence" value="ECO:0007669"/>
    <property type="project" value="UniProtKB-KW"/>
</dbReference>
<dbReference type="PANTHER" id="PTHR11817">
    <property type="entry name" value="PYRUVATE KINASE"/>
    <property type="match status" value="1"/>
</dbReference>
<dbReference type="InterPro" id="IPR036918">
    <property type="entry name" value="Pyrv_Knase_C_sf"/>
</dbReference>
<keyword evidence="12 17" id="KW-0460">Magnesium</keyword>
<proteinExistence type="inferred from homology"/>
<evidence type="ECO:0000256" key="2">
    <source>
        <dbReference type="ARBA" id="ARBA00001958"/>
    </source>
</evidence>
<dbReference type="InterPro" id="IPR001697">
    <property type="entry name" value="Pyr_Knase"/>
</dbReference>
<evidence type="ECO:0000256" key="7">
    <source>
        <dbReference type="ARBA" id="ARBA00022679"/>
    </source>
</evidence>
<dbReference type="AlphaFoldDB" id="A0A0A6PYT2"/>
<comment type="similarity">
    <text evidence="4 17">Belongs to the pyruvate kinase family.</text>
</comment>
<keyword evidence="9" id="KW-0547">Nucleotide-binding</keyword>
<dbReference type="GO" id="GO:0006950">
    <property type="term" value="P:response to stress"/>
    <property type="evidence" value="ECO:0007669"/>
    <property type="project" value="UniProtKB-ARBA"/>
</dbReference>
<dbReference type="InterPro" id="IPR015795">
    <property type="entry name" value="Pyrv_Knase_C"/>
</dbReference>
<dbReference type="Proteomes" id="UP000321089">
    <property type="component" value="Unassembled WGS sequence"/>
</dbReference>
<dbReference type="GeneID" id="92942772"/>
<dbReference type="GO" id="GO:0030955">
    <property type="term" value="F:potassium ion binding"/>
    <property type="evidence" value="ECO:0007669"/>
    <property type="project" value="UniProtKB-UniRule"/>
</dbReference>
<comment type="cofactor">
    <cofactor evidence="1">
        <name>Mg(2+)</name>
        <dbReference type="ChEBI" id="CHEBI:18420"/>
    </cofactor>
</comment>
<evidence type="ECO:0000256" key="13">
    <source>
        <dbReference type="ARBA" id="ARBA00022958"/>
    </source>
</evidence>
<dbReference type="GO" id="GO:0016301">
    <property type="term" value="F:kinase activity"/>
    <property type="evidence" value="ECO:0007669"/>
    <property type="project" value="UniProtKB-KW"/>
</dbReference>
<dbReference type="EMBL" id="CP040626">
    <property type="protein sequence ID" value="QMW89639.1"/>
    <property type="molecule type" value="Genomic_DNA"/>
</dbReference>
<evidence type="ECO:0000313" key="20">
    <source>
        <dbReference type="EMBL" id="GEQ23333.1"/>
    </source>
</evidence>
<evidence type="ECO:0000256" key="5">
    <source>
        <dbReference type="ARBA" id="ARBA00012142"/>
    </source>
</evidence>
<comment type="catalytic activity">
    <reaction evidence="17">
        <text>pyruvate + ATP = phosphoenolpyruvate + ADP + H(+)</text>
        <dbReference type="Rhea" id="RHEA:18157"/>
        <dbReference type="ChEBI" id="CHEBI:15361"/>
        <dbReference type="ChEBI" id="CHEBI:15378"/>
        <dbReference type="ChEBI" id="CHEBI:30616"/>
        <dbReference type="ChEBI" id="CHEBI:58702"/>
        <dbReference type="ChEBI" id="CHEBI:456216"/>
        <dbReference type="EC" id="2.7.1.40"/>
    </reaction>
</comment>
<dbReference type="EMBL" id="BKBC01000100">
    <property type="protein sequence ID" value="GEQ23333.1"/>
    <property type="molecule type" value="Genomic_DNA"/>
</dbReference>
<keyword evidence="7 17" id="KW-0808">Transferase</keyword>
<dbReference type="InterPro" id="IPR015793">
    <property type="entry name" value="Pyrv_Knase_brl"/>
</dbReference>
<evidence type="ECO:0000259" key="19">
    <source>
        <dbReference type="Pfam" id="PF02887"/>
    </source>
</evidence>
<dbReference type="KEGG" id="cbut:ATN24_00040"/>
<evidence type="ECO:0000256" key="12">
    <source>
        <dbReference type="ARBA" id="ARBA00022842"/>
    </source>
</evidence>
<dbReference type="PRINTS" id="PR01050">
    <property type="entry name" value="PYRUVTKNASE"/>
</dbReference>
<evidence type="ECO:0000259" key="18">
    <source>
        <dbReference type="Pfam" id="PF00224"/>
    </source>
</evidence>